<feature type="transmembrane region" description="Helical" evidence="1">
    <location>
        <begin position="36"/>
        <end position="57"/>
    </location>
</feature>
<comment type="caution">
    <text evidence="2">The sequence shown here is derived from an EMBL/GenBank/DDBJ whole genome shotgun (WGS) entry which is preliminary data.</text>
</comment>
<feature type="transmembrane region" description="Helical" evidence="1">
    <location>
        <begin position="7"/>
        <end position="30"/>
    </location>
</feature>
<dbReference type="InterPro" id="IPR021214">
    <property type="entry name" value="DUF2568"/>
</dbReference>
<feature type="transmembrane region" description="Helical" evidence="1">
    <location>
        <begin position="64"/>
        <end position="84"/>
    </location>
</feature>
<feature type="transmembrane region" description="Helical" evidence="1">
    <location>
        <begin position="90"/>
        <end position="110"/>
    </location>
</feature>
<keyword evidence="1" id="KW-0812">Transmembrane</keyword>
<gene>
    <name evidence="2" type="ORF">GGQ55_001441</name>
</gene>
<accession>A0A853CGF8</accession>
<dbReference type="Proteomes" id="UP000541969">
    <property type="component" value="Unassembled WGS sequence"/>
</dbReference>
<proteinExistence type="predicted"/>
<keyword evidence="1" id="KW-0472">Membrane</keyword>
<sequence>MQIRSWLWATVAFAAELASLAALAVAGWALPAPTALRVLAAIGFPLVAAVLWGLFAAPRSVVHVPALAVVTKVVVHGAAVLALVLLGHPVLAVVLAVAALLGATLSRPVIVPAAG</sequence>
<evidence type="ECO:0000313" key="3">
    <source>
        <dbReference type="Proteomes" id="UP000541969"/>
    </source>
</evidence>
<dbReference type="RefSeq" id="WP_179715784.1">
    <property type="nucleotide sequence ID" value="NZ_JACBZT010000001.1"/>
</dbReference>
<protein>
    <submittedName>
        <fullName evidence="2">Multidrug transporter EmrE-like cation transporter</fullName>
    </submittedName>
</protein>
<name>A0A853CGF8_9ACTN</name>
<dbReference type="EMBL" id="JACBZT010000001">
    <property type="protein sequence ID" value="NYJ05163.1"/>
    <property type="molecule type" value="Genomic_DNA"/>
</dbReference>
<dbReference type="AlphaFoldDB" id="A0A853CGF8"/>
<keyword evidence="3" id="KW-1185">Reference proteome</keyword>
<organism evidence="2 3">
    <name type="scientific">Petropleomorpha daqingensis</name>
    <dbReference type="NCBI Taxonomy" id="2026353"/>
    <lineage>
        <taxon>Bacteria</taxon>
        <taxon>Bacillati</taxon>
        <taxon>Actinomycetota</taxon>
        <taxon>Actinomycetes</taxon>
        <taxon>Geodermatophilales</taxon>
        <taxon>Geodermatophilaceae</taxon>
        <taxon>Petropleomorpha</taxon>
    </lineage>
</organism>
<evidence type="ECO:0000313" key="2">
    <source>
        <dbReference type="EMBL" id="NYJ05163.1"/>
    </source>
</evidence>
<evidence type="ECO:0000256" key="1">
    <source>
        <dbReference type="SAM" id="Phobius"/>
    </source>
</evidence>
<reference evidence="2 3" key="1">
    <citation type="submission" date="2020-07" db="EMBL/GenBank/DDBJ databases">
        <title>Sequencing the genomes of 1000 actinobacteria strains.</title>
        <authorList>
            <person name="Klenk H.-P."/>
        </authorList>
    </citation>
    <scope>NUCLEOTIDE SEQUENCE [LARGE SCALE GENOMIC DNA]</scope>
    <source>
        <strain evidence="2 3">DSM 104001</strain>
    </source>
</reference>
<dbReference type="Pfam" id="PF10823">
    <property type="entry name" value="DUF2568"/>
    <property type="match status" value="1"/>
</dbReference>
<keyword evidence="1" id="KW-1133">Transmembrane helix</keyword>